<dbReference type="STRING" id="301148.B4135_3043"/>
<gene>
    <name evidence="1" type="ORF">B4135_3043</name>
</gene>
<dbReference type="EMBL" id="LQYT01000092">
    <property type="protein sequence ID" value="KYD12479.1"/>
    <property type="molecule type" value="Genomic_DNA"/>
</dbReference>
<evidence type="ECO:0000313" key="1">
    <source>
        <dbReference type="EMBL" id="KYD12479.1"/>
    </source>
</evidence>
<dbReference type="AlphaFoldDB" id="A0A150LKF3"/>
<accession>A0A150LKF3</accession>
<protein>
    <submittedName>
        <fullName evidence="1">Uncharacterized protein</fullName>
    </submittedName>
</protein>
<evidence type="ECO:0000313" key="2">
    <source>
        <dbReference type="Proteomes" id="UP000075683"/>
    </source>
</evidence>
<dbReference type="Proteomes" id="UP000075683">
    <property type="component" value="Unassembled WGS sequence"/>
</dbReference>
<name>A0A150LKF3_9BACI</name>
<reference evidence="1 2" key="1">
    <citation type="submission" date="2016-01" db="EMBL/GenBank/DDBJ databases">
        <title>Draft Genome Sequences of Seven Thermophilic Sporeformers Isolated from Foods.</title>
        <authorList>
            <person name="Berendsen E.M."/>
            <person name="Wells-Bennik M.H."/>
            <person name="Krawcyk A.O."/>
            <person name="De Jong A."/>
            <person name="Holsappel S."/>
            <person name="Eijlander R.T."/>
            <person name="Kuipers O.P."/>
        </authorList>
    </citation>
    <scope>NUCLEOTIDE SEQUENCE [LARGE SCALE GENOMIC DNA]</scope>
    <source>
        <strain evidence="1 2">B4135</strain>
    </source>
</reference>
<comment type="caution">
    <text evidence="1">The sequence shown here is derived from an EMBL/GenBank/DDBJ whole genome shotgun (WGS) entry which is preliminary data.</text>
</comment>
<proteinExistence type="predicted"/>
<sequence>MSPFQRNLLPSSTTISIPGMASVFYSFRESAGCGSYFSFSYSQWQKISVK</sequence>
<organism evidence="1 2">
    <name type="scientific">Caldibacillus debilis</name>
    <dbReference type="NCBI Taxonomy" id="301148"/>
    <lineage>
        <taxon>Bacteria</taxon>
        <taxon>Bacillati</taxon>
        <taxon>Bacillota</taxon>
        <taxon>Bacilli</taxon>
        <taxon>Bacillales</taxon>
        <taxon>Bacillaceae</taxon>
        <taxon>Caldibacillus</taxon>
    </lineage>
</organism>